<dbReference type="GeneID" id="81353295"/>
<evidence type="ECO:0000313" key="4">
    <source>
        <dbReference type="Proteomes" id="UP001149074"/>
    </source>
</evidence>
<feature type="domain" description="Xylanolytic transcriptional activator regulatory" evidence="2">
    <location>
        <begin position="267"/>
        <end position="340"/>
    </location>
</feature>
<protein>
    <recommendedName>
        <fullName evidence="2">Xylanolytic transcriptional activator regulatory domain-containing protein</fullName>
    </recommendedName>
</protein>
<dbReference type="AlphaFoldDB" id="A0A9W9KMV6"/>
<dbReference type="GO" id="GO:0006351">
    <property type="term" value="P:DNA-templated transcription"/>
    <property type="evidence" value="ECO:0007669"/>
    <property type="project" value="InterPro"/>
</dbReference>
<evidence type="ECO:0000256" key="1">
    <source>
        <dbReference type="ARBA" id="ARBA00023242"/>
    </source>
</evidence>
<dbReference type="PANTHER" id="PTHR46910">
    <property type="entry name" value="TRANSCRIPTION FACTOR PDR1"/>
    <property type="match status" value="1"/>
</dbReference>
<evidence type="ECO:0000313" key="3">
    <source>
        <dbReference type="EMBL" id="KAJ5111287.1"/>
    </source>
</evidence>
<accession>A0A9W9KMV6</accession>
<dbReference type="PANTHER" id="PTHR46910:SF17">
    <property type="entry name" value="SCFA-RELATED"/>
    <property type="match status" value="1"/>
</dbReference>
<dbReference type="SMART" id="SM00906">
    <property type="entry name" value="Fungal_trans"/>
    <property type="match status" value="1"/>
</dbReference>
<organism evidence="3 4">
    <name type="scientific">Penicillium argentinense</name>
    <dbReference type="NCBI Taxonomy" id="1131581"/>
    <lineage>
        <taxon>Eukaryota</taxon>
        <taxon>Fungi</taxon>
        <taxon>Dikarya</taxon>
        <taxon>Ascomycota</taxon>
        <taxon>Pezizomycotina</taxon>
        <taxon>Eurotiomycetes</taxon>
        <taxon>Eurotiomycetidae</taxon>
        <taxon>Eurotiales</taxon>
        <taxon>Aspergillaceae</taxon>
        <taxon>Penicillium</taxon>
    </lineage>
</organism>
<proteinExistence type="predicted"/>
<name>A0A9W9KMV6_9EURO</name>
<keyword evidence="4" id="KW-1185">Reference proteome</keyword>
<reference evidence="3" key="2">
    <citation type="journal article" date="2023" name="IMA Fungus">
        <title>Comparative genomic study of the Penicillium genus elucidates a diverse pangenome and 15 lateral gene transfer events.</title>
        <authorList>
            <person name="Petersen C."/>
            <person name="Sorensen T."/>
            <person name="Nielsen M.R."/>
            <person name="Sondergaard T.E."/>
            <person name="Sorensen J.L."/>
            <person name="Fitzpatrick D.A."/>
            <person name="Frisvad J.C."/>
            <person name="Nielsen K.L."/>
        </authorList>
    </citation>
    <scope>NUCLEOTIDE SEQUENCE</scope>
    <source>
        <strain evidence="3">IBT 30761</strain>
    </source>
</reference>
<reference evidence="3" key="1">
    <citation type="submission" date="2022-11" db="EMBL/GenBank/DDBJ databases">
        <authorList>
            <person name="Petersen C."/>
        </authorList>
    </citation>
    <scope>NUCLEOTIDE SEQUENCE</scope>
    <source>
        <strain evidence="3">IBT 30761</strain>
    </source>
</reference>
<dbReference type="RefSeq" id="XP_056479357.1">
    <property type="nucleotide sequence ID" value="XM_056614316.1"/>
</dbReference>
<evidence type="ECO:0000259" key="2">
    <source>
        <dbReference type="SMART" id="SM00906"/>
    </source>
</evidence>
<dbReference type="GO" id="GO:0003700">
    <property type="term" value="F:DNA-binding transcription factor activity"/>
    <property type="evidence" value="ECO:0007669"/>
    <property type="project" value="InterPro"/>
</dbReference>
<dbReference type="GO" id="GO:0003677">
    <property type="term" value="F:DNA binding"/>
    <property type="evidence" value="ECO:0007669"/>
    <property type="project" value="InterPro"/>
</dbReference>
<dbReference type="CDD" id="cd12148">
    <property type="entry name" value="fungal_TF_MHR"/>
    <property type="match status" value="1"/>
</dbReference>
<dbReference type="Pfam" id="PF04082">
    <property type="entry name" value="Fungal_trans"/>
    <property type="match status" value="1"/>
</dbReference>
<dbReference type="InterPro" id="IPR007219">
    <property type="entry name" value="XnlR_reg_dom"/>
</dbReference>
<sequence>MDIRVKRQKTSTACERCHKRKLGVRHPLIECTEVADRLSATQFDPANYACEPGSNVSRDIDQANYRKHPRDRLLRCDRKDLETETGLRKRQFSPNRIYWTSAPARSDGATTDYDTSALPGGTKPAASISEASIPWRDVVGVPLPSKYCLDRLVDCFFETVDWFMMVFHEEEFRRRYENLMISTYLPGLEDNNEPWLILLVVAMGAHYSSLATKEDQERLDKEQVSRGLLAQVERRFLRILDSANEEAVQICVLMGSFFLFNGRPTSGLGILGSGVKIAQILRLHRESQHARMTRARLESRRRTWWALEVFDKYAAIAFGRPCSVDDSDCNVNTVSDLNITIDDAARQATRLDYHRWKFRLYRIVGPFLSRRPQINRLETVNRIHNQLVSWRTQLPHDLQLEKYKDGSQNASQVLQMQALALQLTYDNIQIVLHRSVVFGGGLKPADLNDPPAVQQGSELSRDQLLQSALRTSSLREYSQLLQACRKTHAVMHVGICLFTAGVVLCAFALSEPLSRTSEDAKKGIMSILRLQREQVLGEHLISTQSVKVLEDLVSLIMRTEQRFIQGEDTTSCPRIGLTTNENRTPDLLSATEALASESSEPSVSDHTQLEEQITNPSLGSDPVGHILVGSEQGSLSLDSAAGFVWNGDNPYLFDPALADASQLWLWAESPDMQLFS</sequence>
<dbReference type="GO" id="GO:0008270">
    <property type="term" value="F:zinc ion binding"/>
    <property type="evidence" value="ECO:0007669"/>
    <property type="project" value="InterPro"/>
</dbReference>
<dbReference type="Proteomes" id="UP001149074">
    <property type="component" value="Unassembled WGS sequence"/>
</dbReference>
<gene>
    <name evidence="3" type="ORF">N7532_001822</name>
</gene>
<comment type="caution">
    <text evidence="3">The sequence shown here is derived from an EMBL/GenBank/DDBJ whole genome shotgun (WGS) entry which is preliminary data.</text>
</comment>
<keyword evidence="1" id="KW-0539">Nucleus</keyword>
<dbReference type="OrthoDB" id="3266505at2759"/>
<dbReference type="InterPro" id="IPR050987">
    <property type="entry name" value="AtrR-like"/>
</dbReference>
<dbReference type="EMBL" id="JAPQKI010000002">
    <property type="protein sequence ID" value="KAJ5111287.1"/>
    <property type="molecule type" value="Genomic_DNA"/>
</dbReference>